<dbReference type="AlphaFoldDB" id="A0A6M0CKJ3"/>
<dbReference type="Proteomes" id="UP000474296">
    <property type="component" value="Unassembled WGS sequence"/>
</dbReference>
<proteinExistence type="predicted"/>
<protein>
    <submittedName>
        <fullName evidence="1">Uncharacterized protein</fullName>
    </submittedName>
</protein>
<evidence type="ECO:0000313" key="1">
    <source>
        <dbReference type="EMBL" id="NER17513.1"/>
    </source>
</evidence>
<organism evidence="1 2">
    <name type="scientific">Spongiivirga citrea</name>
    <dbReference type="NCBI Taxonomy" id="1481457"/>
    <lineage>
        <taxon>Bacteria</taxon>
        <taxon>Pseudomonadati</taxon>
        <taxon>Bacteroidota</taxon>
        <taxon>Flavobacteriia</taxon>
        <taxon>Flavobacteriales</taxon>
        <taxon>Flavobacteriaceae</taxon>
        <taxon>Spongiivirga</taxon>
    </lineage>
</organism>
<reference evidence="1 2" key="1">
    <citation type="submission" date="2020-01" db="EMBL/GenBank/DDBJ databases">
        <title>Spongiivirga citrea KCTC 32990T.</title>
        <authorList>
            <person name="Wang G."/>
        </authorList>
    </citation>
    <scope>NUCLEOTIDE SEQUENCE [LARGE SCALE GENOMIC DNA]</scope>
    <source>
        <strain evidence="1 2">KCTC 32990</strain>
    </source>
</reference>
<name>A0A6M0CKJ3_9FLAO</name>
<dbReference type="EMBL" id="JAABOQ010000004">
    <property type="protein sequence ID" value="NER17513.1"/>
    <property type="molecule type" value="Genomic_DNA"/>
</dbReference>
<evidence type="ECO:0000313" key="2">
    <source>
        <dbReference type="Proteomes" id="UP000474296"/>
    </source>
</evidence>
<sequence length="268" mass="30131">MKTIVTFISVLCFVVSSHAQQISKGRLISIPTKVDLQTNLATGKVQLQKFFKADDGSIVSIRQIGNQVYALADRYDRRFSSVWIGQVSGNRLEVKYHYIPKGKAKGSGDLTFKISGSGSTQMLTLETSASNQFNFKSLRRIATLPAKLPIDNRAWYRGNTLNNLTGRWKIQNVGQEYILDSGKQLITYTVGGRKTSHSRPQFATLFIGERNGLNITGNYVDLPYGHTSDIGSTSFKVIGPHFIRANYKHFYHGVNRERIKEDIHEILN</sequence>
<dbReference type="RefSeq" id="WP_164032114.1">
    <property type="nucleotide sequence ID" value="NZ_JAABOQ010000004.1"/>
</dbReference>
<comment type="caution">
    <text evidence="1">The sequence shown here is derived from an EMBL/GenBank/DDBJ whole genome shotgun (WGS) entry which is preliminary data.</text>
</comment>
<accession>A0A6M0CKJ3</accession>
<keyword evidence="2" id="KW-1185">Reference proteome</keyword>
<gene>
    <name evidence="1" type="ORF">GWK10_09845</name>
</gene>